<dbReference type="InterPro" id="IPR000160">
    <property type="entry name" value="GGDEF_dom"/>
</dbReference>
<evidence type="ECO:0000313" key="7">
    <source>
        <dbReference type="Proteomes" id="UP000029868"/>
    </source>
</evidence>
<dbReference type="PATRIC" id="fig|28229.3.peg.225"/>
<dbReference type="Pfam" id="PF00990">
    <property type="entry name" value="GGDEF"/>
    <property type="match status" value="1"/>
</dbReference>
<comment type="catalytic activity">
    <reaction evidence="3">
        <text>2 GTP = 3',3'-c-di-GMP + 2 diphosphate</text>
        <dbReference type="Rhea" id="RHEA:24898"/>
        <dbReference type="ChEBI" id="CHEBI:33019"/>
        <dbReference type="ChEBI" id="CHEBI:37565"/>
        <dbReference type="ChEBI" id="CHEBI:58805"/>
        <dbReference type="EC" id="2.7.7.65"/>
    </reaction>
</comment>
<reference evidence="6 7" key="1">
    <citation type="submission" date="2014-08" db="EMBL/GenBank/DDBJ databases">
        <title>Genomic and Phenotypic Diversity of Colwellia psychrerythraea strains from Disparate Marine Basins.</title>
        <authorList>
            <person name="Techtmann S.M."/>
            <person name="Stelling S.C."/>
            <person name="Utturkar S.M."/>
            <person name="Alshibli N."/>
            <person name="Harris A."/>
            <person name="Brown S.D."/>
            <person name="Hazen T.C."/>
        </authorList>
    </citation>
    <scope>NUCLEOTIDE SEQUENCE [LARGE SCALE GENOMIC DNA]</scope>
    <source>
        <strain evidence="6 7">GAB14E</strain>
    </source>
</reference>
<dbReference type="CDD" id="cd01949">
    <property type="entry name" value="GGDEF"/>
    <property type="match status" value="1"/>
</dbReference>
<keyword evidence="4" id="KW-0472">Membrane</keyword>
<sequence>MKAWFTTYLQLDKDIESNFYRKKVTSKFILLLSFIILSTLMIGNFIYSNTAIFYVNLCLFITMSVILFLPGKLRKYASHIVLHFMGLGVLLVVYFNHGREYTPIWYFLYIFLVMSLYGHKVGLRISLAFLTILLIELFSFTSSTVTMMEFVRFTMVACFTLFFAYLAEMLISRTFEKLITAKSQLEKLTKTDALTGLFNRRHFDEVLPQQMSRANRSHELLALAIIDIDHFKSYNDTFGHPAGDVALVALANLLKVQMKRGNDAVFRLGGEEFALLYQAKNEQSALILIEDIRVAVESLQQYCELEKKITISAGLLLIDSQQNISVESAYELADKLLYQAKNSGRNKVVISK</sequence>
<dbReference type="PROSITE" id="PS50887">
    <property type="entry name" value="GGDEF"/>
    <property type="match status" value="1"/>
</dbReference>
<dbReference type="Proteomes" id="UP000029868">
    <property type="component" value="Unassembled WGS sequence"/>
</dbReference>
<organism evidence="6 7">
    <name type="scientific">Colwellia psychrerythraea</name>
    <name type="common">Vibrio psychroerythus</name>
    <dbReference type="NCBI Taxonomy" id="28229"/>
    <lineage>
        <taxon>Bacteria</taxon>
        <taxon>Pseudomonadati</taxon>
        <taxon>Pseudomonadota</taxon>
        <taxon>Gammaproteobacteria</taxon>
        <taxon>Alteromonadales</taxon>
        <taxon>Colwelliaceae</taxon>
        <taxon>Colwellia</taxon>
    </lineage>
</organism>
<feature type="transmembrane region" description="Helical" evidence="4">
    <location>
        <begin position="52"/>
        <end position="69"/>
    </location>
</feature>
<feature type="transmembrane region" description="Helical" evidence="4">
    <location>
        <begin position="150"/>
        <end position="167"/>
    </location>
</feature>
<name>A0A099L4X3_COLPS</name>
<dbReference type="PANTHER" id="PTHR45138:SF9">
    <property type="entry name" value="DIGUANYLATE CYCLASE DGCM-RELATED"/>
    <property type="match status" value="1"/>
</dbReference>
<evidence type="ECO:0000313" key="6">
    <source>
        <dbReference type="EMBL" id="KGJ97480.1"/>
    </source>
</evidence>
<protein>
    <recommendedName>
        <fullName evidence="2">diguanylate cyclase</fullName>
        <ecNumber evidence="2">2.7.7.65</ecNumber>
    </recommendedName>
</protein>
<dbReference type="NCBIfam" id="TIGR00254">
    <property type="entry name" value="GGDEF"/>
    <property type="match status" value="1"/>
</dbReference>
<dbReference type="FunFam" id="3.30.70.270:FF:000001">
    <property type="entry name" value="Diguanylate cyclase domain protein"/>
    <property type="match status" value="1"/>
</dbReference>
<dbReference type="GO" id="GO:0052621">
    <property type="term" value="F:diguanylate cyclase activity"/>
    <property type="evidence" value="ECO:0007669"/>
    <property type="project" value="UniProtKB-EC"/>
</dbReference>
<dbReference type="SMART" id="SM00267">
    <property type="entry name" value="GGDEF"/>
    <property type="match status" value="1"/>
</dbReference>
<comment type="caution">
    <text evidence="6">The sequence shown here is derived from an EMBL/GenBank/DDBJ whole genome shotgun (WGS) entry which is preliminary data.</text>
</comment>
<dbReference type="AlphaFoldDB" id="A0A099L4X3"/>
<dbReference type="InterPro" id="IPR043128">
    <property type="entry name" value="Rev_trsase/Diguanyl_cyclase"/>
</dbReference>
<feature type="domain" description="GGDEF" evidence="5">
    <location>
        <begin position="219"/>
        <end position="352"/>
    </location>
</feature>
<dbReference type="Gene3D" id="3.30.70.270">
    <property type="match status" value="1"/>
</dbReference>
<evidence type="ECO:0000256" key="4">
    <source>
        <dbReference type="SAM" id="Phobius"/>
    </source>
</evidence>
<evidence type="ECO:0000256" key="1">
    <source>
        <dbReference type="ARBA" id="ARBA00001946"/>
    </source>
</evidence>
<accession>A0A099L4X3</accession>
<dbReference type="EC" id="2.7.7.65" evidence="2"/>
<feature type="transmembrane region" description="Helical" evidence="4">
    <location>
        <begin position="101"/>
        <end position="118"/>
    </location>
</feature>
<dbReference type="InterPro" id="IPR029787">
    <property type="entry name" value="Nucleotide_cyclase"/>
</dbReference>
<proteinExistence type="predicted"/>
<gene>
    <name evidence="6" type="ORF">GAB14E_1069</name>
</gene>
<dbReference type="SUPFAM" id="SSF55073">
    <property type="entry name" value="Nucleotide cyclase"/>
    <property type="match status" value="1"/>
</dbReference>
<dbReference type="EMBL" id="JQEC01000002">
    <property type="protein sequence ID" value="KGJ97480.1"/>
    <property type="molecule type" value="Genomic_DNA"/>
</dbReference>
<keyword evidence="4" id="KW-1133">Transmembrane helix</keyword>
<dbReference type="PANTHER" id="PTHR45138">
    <property type="entry name" value="REGULATORY COMPONENTS OF SENSORY TRANSDUCTION SYSTEM"/>
    <property type="match status" value="1"/>
</dbReference>
<evidence type="ECO:0000259" key="5">
    <source>
        <dbReference type="PROSITE" id="PS50887"/>
    </source>
</evidence>
<feature type="transmembrane region" description="Helical" evidence="4">
    <location>
        <begin position="76"/>
        <end position="95"/>
    </location>
</feature>
<comment type="cofactor">
    <cofactor evidence="1">
        <name>Mg(2+)</name>
        <dbReference type="ChEBI" id="CHEBI:18420"/>
    </cofactor>
</comment>
<evidence type="ECO:0000256" key="3">
    <source>
        <dbReference type="ARBA" id="ARBA00034247"/>
    </source>
</evidence>
<dbReference type="InterPro" id="IPR050469">
    <property type="entry name" value="Diguanylate_Cyclase"/>
</dbReference>
<feature type="transmembrane region" description="Helical" evidence="4">
    <location>
        <begin position="28"/>
        <end position="46"/>
    </location>
</feature>
<dbReference type="RefSeq" id="WP_052093377.1">
    <property type="nucleotide sequence ID" value="NZ_JQEC01000002.1"/>
</dbReference>
<evidence type="ECO:0000256" key="2">
    <source>
        <dbReference type="ARBA" id="ARBA00012528"/>
    </source>
</evidence>
<keyword evidence="4" id="KW-0812">Transmembrane</keyword>
<feature type="transmembrane region" description="Helical" evidence="4">
    <location>
        <begin position="125"/>
        <end position="144"/>
    </location>
</feature>